<evidence type="ECO:0000313" key="13">
    <source>
        <dbReference type="Proteomes" id="UP000055590"/>
    </source>
</evidence>
<keyword evidence="13" id="KW-1185">Reference proteome</keyword>
<proteinExistence type="inferred from homology"/>
<evidence type="ECO:0000256" key="1">
    <source>
        <dbReference type="ARBA" id="ARBA00004167"/>
    </source>
</evidence>
<keyword evidence="3 10" id="KW-0813">Transport</keyword>
<comment type="similarity">
    <text evidence="10">Belongs to the TonB-dependent receptor family.</text>
</comment>
<dbReference type="Gene3D" id="3.30.1150.10">
    <property type="match status" value="1"/>
</dbReference>
<keyword evidence="6" id="KW-0732">Signal</keyword>
<dbReference type="InterPro" id="IPR037682">
    <property type="entry name" value="TonB_C"/>
</dbReference>
<dbReference type="PANTHER" id="PTHR30069:SF29">
    <property type="entry name" value="HEMOGLOBIN AND HEMOGLOBIN-HAPTOGLOBIN-BINDING PROTEIN 1-RELATED"/>
    <property type="match status" value="1"/>
</dbReference>
<dbReference type="PATRIC" id="fig|1391653.3.peg.2822"/>
<keyword evidence="9 10" id="KW-0998">Cell outer membrane</keyword>
<dbReference type="NCBIfam" id="TIGR01352">
    <property type="entry name" value="tonB_Cterm"/>
    <property type="match status" value="1"/>
</dbReference>
<keyword evidence="12" id="KW-0675">Receptor</keyword>
<keyword evidence="7" id="KW-1133">Transmembrane helix</keyword>
<sequence>MIPIFQRALPERVKKSPRRRRSDFFSSRFARSRFSVAPPSAPRARERSFSFARLRLASLLLLFIPSIAIAQGTLTKAPALEEMVEAEYPPEAKAEGLTGVVVLEVDIGEDGAVMDAQVTEPAGHGFDEAALEAVRKFRFSPAEIDGQPAAVRIEYRYHFFFRPPPETPADASPDGEAAPAVVNLQGLVLERGTRKPIAGATVDVADGAIVVYTDDKGHFEAAGVPLGEVKVVVVETGHERFETTENIEAGQVTEVKYYVYRAALSPFESVITGRRERKEVSTVAISVGELQKLPGVSGDAVKVVQNLPGIARVPFGSGRLVVRGGNPNDTRTYIDGQYVPTLFHFGGITSVYASELVQQVEFEPGNFGARYGRATAGRIELVTRPASPDRLHLLADVDLYNATGLAEGPVSDDVSVAVAARRSYVDAVIAGAASAAPNTFDGIGFSIAPRFYDYQGKIDYKLDERNSVRFDVFGSSDALALTGIDTGGVEGITAVSTTTAFTRVGLTWDHRINSQTRTRVQIFPGFDHFDFDLEPITFQMDQTSLGARVEGFHVLAPNLEAGVGLDLLFTRSVLSGLLPNEPPPGQIPPPDFRQDLVPLRYDVVVSQPAIWTEAIWQPVEGLKLVPGLRLDYDSLLQSGWFDPRFAARWAVAEDTILKGGVGLYHQPPQPQFVTEELGNPAVKEEGATQYSVGVEQRLLGPLGLDLQIYYKDLFNLVIPSARVIERNGEQVPERYANEGTGRAYGAELLLRYDSDGRFFGWIAYSLARSVRDQQEAGTNLGEVTTLDQPHNFVAVGSLELPEIWRGLSFGFRMRYTTGNPRREIGGSFYDADTDDYRRYSLPFGDARFPAFFQLDLRLDKAWTYEGSVLTAYIDVQNVTNRKNAEAINYNFDFSRWAYSPGLPLFPSFGVRYAY</sequence>
<dbReference type="PANTHER" id="PTHR30069">
    <property type="entry name" value="TONB-DEPENDENT OUTER MEMBRANE RECEPTOR"/>
    <property type="match status" value="1"/>
</dbReference>
<dbReference type="InterPro" id="IPR039426">
    <property type="entry name" value="TonB-dep_rcpt-like"/>
</dbReference>
<dbReference type="Pfam" id="PF07715">
    <property type="entry name" value="Plug"/>
    <property type="match status" value="1"/>
</dbReference>
<evidence type="ECO:0000256" key="8">
    <source>
        <dbReference type="ARBA" id="ARBA00023136"/>
    </source>
</evidence>
<dbReference type="STRING" id="1391653.AKJ08_2721"/>
<evidence type="ECO:0000256" key="2">
    <source>
        <dbReference type="ARBA" id="ARBA00004571"/>
    </source>
</evidence>
<protein>
    <submittedName>
        <fullName evidence="12">TonB family protein / TonB-dependent receptor</fullName>
    </submittedName>
</protein>
<dbReference type="Gene3D" id="2.60.40.1120">
    <property type="entry name" value="Carboxypeptidase-like, regulatory domain"/>
    <property type="match status" value="1"/>
</dbReference>
<dbReference type="EMBL" id="CP012332">
    <property type="protein sequence ID" value="AKU92334.1"/>
    <property type="molecule type" value="Genomic_DNA"/>
</dbReference>
<reference evidence="12 13" key="1">
    <citation type="submission" date="2015-08" db="EMBL/GenBank/DDBJ databases">
        <authorList>
            <person name="Babu N.S."/>
            <person name="Beckwith C.J."/>
            <person name="Beseler K.G."/>
            <person name="Brison A."/>
            <person name="Carone J.V."/>
            <person name="Caskin T.P."/>
            <person name="Diamond M."/>
            <person name="Durham M.E."/>
            <person name="Foxe J.M."/>
            <person name="Go M."/>
            <person name="Henderson B.A."/>
            <person name="Jones I.B."/>
            <person name="McGettigan J.A."/>
            <person name="Micheletti S.J."/>
            <person name="Nasrallah M.E."/>
            <person name="Ortiz D."/>
            <person name="Piller C.R."/>
            <person name="Privatt S.R."/>
            <person name="Schneider S.L."/>
            <person name="Sharp S."/>
            <person name="Smith T.C."/>
            <person name="Stanton J.D."/>
            <person name="Ullery H.E."/>
            <person name="Wilson R.J."/>
            <person name="Serrano M.G."/>
            <person name="Buck G."/>
            <person name="Lee V."/>
            <person name="Wang Y."/>
            <person name="Carvalho R."/>
            <person name="Voegtly L."/>
            <person name="Shi R."/>
            <person name="Duckworth R."/>
            <person name="Johnson A."/>
            <person name="Loviza R."/>
            <person name="Walstead R."/>
            <person name="Shah Z."/>
            <person name="Kiflezghi M."/>
            <person name="Wade K."/>
            <person name="Ball S.L."/>
            <person name="Bradley K.W."/>
            <person name="Asai D.J."/>
            <person name="Bowman C.A."/>
            <person name="Russell D.A."/>
            <person name="Pope W.H."/>
            <person name="Jacobs-Sera D."/>
            <person name="Hendrix R.W."/>
            <person name="Hatfull G.F."/>
        </authorList>
    </citation>
    <scope>NUCLEOTIDE SEQUENCE [LARGE SCALE GENOMIC DNA]</scope>
    <source>
        <strain evidence="12 13">DSM 27710</strain>
    </source>
</reference>
<evidence type="ECO:0000256" key="4">
    <source>
        <dbReference type="ARBA" id="ARBA00022452"/>
    </source>
</evidence>
<dbReference type="GO" id="GO:0015344">
    <property type="term" value="F:siderophore uptake transmembrane transporter activity"/>
    <property type="evidence" value="ECO:0007669"/>
    <property type="project" value="TreeGrafter"/>
</dbReference>
<evidence type="ECO:0000313" key="12">
    <source>
        <dbReference type="EMBL" id="AKU92334.1"/>
    </source>
</evidence>
<dbReference type="SUPFAM" id="SSF74653">
    <property type="entry name" value="TolA/TonB C-terminal domain"/>
    <property type="match status" value="1"/>
</dbReference>
<dbReference type="InterPro" id="IPR012910">
    <property type="entry name" value="Plug_dom"/>
</dbReference>
<evidence type="ECO:0000256" key="7">
    <source>
        <dbReference type="ARBA" id="ARBA00022989"/>
    </source>
</evidence>
<dbReference type="Gene3D" id="2.40.170.20">
    <property type="entry name" value="TonB-dependent receptor, beta-barrel domain"/>
    <property type="match status" value="1"/>
</dbReference>
<keyword evidence="8 10" id="KW-0472">Membrane</keyword>
<evidence type="ECO:0000256" key="3">
    <source>
        <dbReference type="ARBA" id="ARBA00022448"/>
    </source>
</evidence>
<name>A0A0K1PGT6_9BACT</name>
<dbReference type="PROSITE" id="PS52015">
    <property type="entry name" value="TONB_CTD"/>
    <property type="match status" value="1"/>
</dbReference>
<evidence type="ECO:0000256" key="5">
    <source>
        <dbReference type="ARBA" id="ARBA00022692"/>
    </source>
</evidence>
<accession>A0A0K1PGT6</accession>
<dbReference type="InterPro" id="IPR006260">
    <property type="entry name" value="TonB/TolA_C"/>
</dbReference>
<dbReference type="Proteomes" id="UP000055590">
    <property type="component" value="Chromosome"/>
</dbReference>
<dbReference type="AlphaFoldDB" id="A0A0K1PGT6"/>
<keyword evidence="5 10" id="KW-0812">Transmembrane</keyword>
<dbReference type="GO" id="GO:0030246">
    <property type="term" value="F:carbohydrate binding"/>
    <property type="evidence" value="ECO:0007669"/>
    <property type="project" value="InterPro"/>
</dbReference>
<dbReference type="KEGG" id="vin:AKJ08_2721"/>
<evidence type="ECO:0000259" key="11">
    <source>
        <dbReference type="PROSITE" id="PS52015"/>
    </source>
</evidence>
<dbReference type="InterPro" id="IPR037066">
    <property type="entry name" value="Plug_dom_sf"/>
</dbReference>
<feature type="domain" description="TonB C-terminal" evidence="11">
    <location>
        <begin position="73"/>
        <end position="166"/>
    </location>
</feature>
<dbReference type="Gene3D" id="2.170.130.10">
    <property type="entry name" value="TonB-dependent receptor, plug domain"/>
    <property type="match status" value="1"/>
</dbReference>
<dbReference type="GO" id="GO:0044718">
    <property type="term" value="P:siderophore transmembrane transport"/>
    <property type="evidence" value="ECO:0007669"/>
    <property type="project" value="TreeGrafter"/>
</dbReference>
<dbReference type="PROSITE" id="PS52016">
    <property type="entry name" value="TONB_DEPENDENT_REC_3"/>
    <property type="match status" value="1"/>
</dbReference>
<keyword evidence="4 10" id="KW-1134">Transmembrane beta strand</keyword>
<dbReference type="SUPFAM" id="SSF56935">
    <property type="entry name" value="Porins"/>
    <property type="match status" value="1"/>
</dbReference>
<dbReference type="InterPro" id="IPR013784">
    <property type="entry name" value="Carb-bd-like_fold"/>
</dbReference>
<gene>
    <name evidence="12" type="ORF">AKJ08_2721</name>
</gene>
<dbReference type="GO" id="GO:0009279">
    <property type="term" value="C:cell outer membrane"/>
    <property type="evidence" value="ECO:0007669"/>
    <property type="project" value="UniProtKB-SubCell"/>
</dbReference>
<evidence type="ECO:0000256" key="6">
    <source>
        <dbReference type="ARBA" id="ARBA00022729"/>
    </source>
</evidence>
<comment type="subcellular location">
    <subcellularLocation>
        <location evidence="2 10">Cell outer membrane</location>
        <topology evidence="2 10">Multi-pass membrane protein</topology>
    </subcellularLocation>
    <subcellularLocation>
        <location evidence="1">Membrane</location>
        <topology evidence="1">Single-pass membrane protein</topology>
    </subcellularLocation>
</comment>
<evidence type="ECO:0000256" key="10">
    <source>
        <dbReference type="PROSITE-ProRule" id="PRU01360"/>
    </source>
</evidence>
<evidence type="ECO:0000256" key="9">
    <source>
        <dbReference type="ARBA" id="ARBA00023237"/>
    </source>
</evidence>
<dbReference type="InterPro" id="IPR036942">
    <property type="entry name" value="Beta-barrel_TonB_sf"/>
</dbReference>
<dbReference type="SUPFAM" id="SSF49452">
    <property type="entry name" value="Starch-binding domain-like"/>
    <property type="match status" value="1"/>
</dbReference>
<organism evidence="12 13">
    <name type="scientific">Vulgatibacter incomptus</name>
    <dbReference type="NCBI Taxonomy" id="1391653"/>
    <lineage>
        <taxon>Bacteria</taxon>
        <taxon>Pseudomonadati</taxon>
        <taxon>Myxococcota</taxon>
        <taxon>Myxococcia</taxon>
        <taxon>Myxococcales</taxon>
        <taxon>Cystobacterineae</taxon>
        <taxon>Vulgatibacteraceae</taxon>
        <taxon>Vulgatibacter</taxon>
    </lineage>
</organism>
<dbReference type="Pfam" id="PF03544">
    <property type="entry name" value="TonB_C"/>
    <property type="match status" value="1"/>
</dbReference>